<organism evidence="9 10">
    <name type="scientific">Candidatus Roizmanbacteria bacterium GW2011_GWC2_37_13</name>
    <dbReference type="NCBI Taxonomy" id="1618486"/>
    <lineage>
        <taxon>Bacteria</taxon>
        <taxon>Candidatus Roizmaniibacteriota</taxon>
    </lineage>
</organism>
<accession>A0A0G0IJD1</accession>
<dbReference type="AlphaFoldDB" id="A0A0G0IJD1"/>
<dbReference type="Proteomes" id="UP000034917">
    <property type="component" value="Unassembled WGS sequence"/>
</dbReference>
<keyword evidence="7" id="KW-0479">Metal-binding</keyword>
<feature type="transmembrane region" description="Helical" evidence="8">
    <location>
        <begin position="229"/>
        <end position="248"/>
    </location>
</feature>
<dbReference type="GO" id="GO:0046872">
    <property type="term" value="F:metal ion binding"/>
    <property type="evidence" value="ECO:0007669"/>
    <property type="project" value="UniProtKB-KW"/>
</dbReference>
<feature type="transmembrane region" description="Helical" evidence="8">
    <location>
        <begin position="71"/>
        <end position="88"/>
    </location>
</feature>
<feature type="transmembrane region" description="Helical" evidence="8">
    <location>
        <begin position="172"/>
        <end position="190"/>
    </location>
</feature>
<dbReference type="PANTHER" id="PTHR22926:SF3">
    <property type="entry name" value="UNDECAPRENYL-PHOSPHATE ALPHA-N-ACETYLGLUCOSAMINYL 1-PHOSPHATE TRANSFERASE"/>
    <property type="match status" value="1"/>
</dbReference>
<feature type="binding site" evidence="7">
    <location>
        <position position="165"/>
    </location>
    <ligand>
        <name>Mg(2+)</name>
        <dbReference type="ChEBI" id="CHEBI:18420"/>
    </ligand>
</feature>
<keyword evidence="6 8" id="KW-0472">Membrane</keyword>
<evidence type="ECO:0000256" key="3">
    <source>
        <dbReference type="ARBA" id="ARBA00022679"/>
    </source>
</evidence>
<feature type="transmembrane region" description="Helical" evidence="8">
    <location>
        <begin position="301"/>
        <end position="319"/>
    </location>
</feature>
<feature type="transmembrane region" description="Helical" evidence="8">
    <location>
        <begin position="6"/>
        <end position="24"/>
    </location>
</feature>
<evidence type="ECO:0000256" key="5">
    <source>
        <dbReference type="ARBA" id="ARBA00022989"/>
    </source>
</evidence>
<comment type="cofactor">
    <cofactor evidence="7">
        <name>Mg(2+)</name>
        <dbReference type="ChEBI" id="CHEBI:18420"/>
    </cofactor>
</comment>
<keyword evidence="5 8" id="KW-1133">Transmembrane helix</keyword>
<dbReference type="GO" id="GO:0044038">
    <property type="term" value="P:cell wall macromolecule biosynthetic process"/>
    <property type="evidence" value="ECO:0007669"/>
    <property type="project" value="TreeGrafter"/>
</dbReference>
<feature type="transmembrane region" description="Helical" evidence="8">
    <location>
        <begin position="254"/>
        <end position="270"/>
    </location>
</feature>
<keyword evidence="3 9" id="KW-0808">Transferase</keyword>
<feature type="transmembrane region" description="Helical" evidence="8">
    <location>
        <begin position="45"/>
        <end position="65"/>
    </location>
</feature>
<dbReference type="CDD" id="cd06853">
    <property type="entry name" value="GT_WecA_like"/>
    <property type="match status" value="1"/>
</dbReference>
<feature type="transmembrane region" description="Helical" evidence="8">
    <location>
        <begin position="325"/>
        <end position="342"/>
    </location>
</feature>
<name>A0A0G0IJD1_9BACT</name>
<keyword evidence="4 8" id="KW-0812">Transmembrane</keyword>
<evidence type="ECO:0000256" key="6">
    <source>
        <dbReference type="ARBA" id="ARBA00023136"/>
    </source>
</evidence>
<feature type="transmembrane region" description="Helical" evidence="8">
    <location>
        <begin position="202"/>
        <end position="222"/>
    </location>
</feature>
<comment type="caution">
    <text evidence="9">The sequence shown here is derived from an EMBL/GenBank/DDBJ whole genome shotgun (WGS) entry which is preliminary data.</text>
</comment>
<feature type="transmembrane region" description="Helical" evidence="8">
    <location>
        <begin position="140"/>
        <end position="160"/>
    </location>
</feature>
<evidence type="ECO:0000313" key="9">
    <source>
        <dbReference type="EMBL" id="KKQ24319.1"/>
    </source>
</evidence>
<keyword evidence="7" id="KW-0460">Magnesium</keyword>
<evidence type="ECO:0000256" key="2">
    <source>
        <dbReference type="ARBA" id="ARBA00022475"/>
    </source>
</evidence>
<dbReference type="GO" id="GO:0071555">
    <property type="term" value="P:cell wall organization"/>
    <property type="evidence" value="ECO:0007669"/>
    <property type="project" value="TreeGrafter"/>
</dbReference>
<dbReference type="EMBL" id="LBSV01000017">
    <property type="protein sequence ID" value="KKQ24319.1"/>
    <property type="molecule type" value="Genomic_DNA"/>
</dbReference>
<evidence type="ECO:0000313" key="10">
    <source>
        <dbReference type="Proteomes" id="UP000034917"/>
    </source>
</evidence>
<dbReference type="GO" id="GO:0016780">
    <property type="term" value="F:phosphotransferase activity, for other substituted phosphate groups"/>
    <property type="evidence" value="ECO:0007669"/>
    <property type="project" value="InterPro"/>
</dbReference>
<protein>
    <submittedName>
        <fullName evidence="9">UDP-N-acetylmuramyl pentapeptide phosphotransferase/UDP-N-acetylglucosamine-1-phosphate transferase</fullName>
    </submittedName>
</protein>
<proteinExistence type="predicted"/>
<evidence type="ECO:0000256" key="4">
    <source>
        <dbReference type="ARBA" id="ARBA00022692"/>
    </source>
</evidence>
<reference evidence="9 10" key="1">
    <citation type="journal article" date="2015" name="Nature">
        <title>rRNA introns, odd ribosomes, and small enigmatic genomes across a large radiation of phyla.</title>
        <authorList>
            <person name="Brown C.T."/>
            <person name="Hug L.A."/>
            <person name="Thomas B.C."/>
            <person name="Sharon I."/>
            <person name="Castelle C.J."/>
            <person name="Singh A."/>
            <person name="Wilkins M.J."/>
            <person name="Williams K.H."/>
            <person name="Banfield J.F."/>
        </authorList>
    </citation>
    <scope>NUCLEOTIDE SEQUENCE [LARGE SCALE GENOMIC DNA]</scope>
</reference>
<dbReference type="InterPro" id="IPR000715">
    <property type="entry name" value="Glycosyl_transferase_4"/>
</dbReference>
<comment type="subcellular location">
    <subcellularLocation>
        <location evidence="1">Cell membrane</location>
        <topology evidence="1">Multi-pass membrane protein</topology>
    </subcellularLocation>
</comment>
<sequence length="356" mass="39477">MLIAFFLSFLFALMATVPTIYLAKRLNLVTDVKKRLHPAHTHKGIIPRGGGVPIFLSILLTTIILLPLSKIIIGILLSCFLLVILGLLDDHGDISPYFRFFANLLISAVVIGFGLGIPYISNPFGGVIRLDAWQVTINIFGTHSIWILADFLAIIWLTWTTNMVNWSKGVDGQLPGFVAITAIFLGILSQRFTVHDISVQSVAIFSFIVAGAYLGFLPFNFYPQKIMPGYGGGALAGFLLGIISILSFGKIGTAVLVLSVPMIDAVYTILRRLKKGKSIFRSDWGHFHHRLLEIGWGKRRIAIFYWLISLILGISSLFLKGIEKLAAFVMIGIVLLFFIVIINRMKKTVKIVSEEE</sequence>
<dbReference type="Pfam" id="PF00953">
    <property type="entry name" value="Glycos_transf_4"/>
    <property type="match status" value="1"/>
</dbReference>
<evidence type="ECO:0000256" key="7">
    <source>
        <dbReference type="PIRSR" id="PIRSR600715-1"/>
    </source>
</evidence>
<evidence type="ECO:0000256" key="1">
    <source>
        <dbReference type="ARBA" id="ARBA00004651"/>
    </source>
</evidence>
<feature type="transmembrane region" description="Helical" evidence="8">
    <location>
        <begin position="100"/>
        <end position="120"/>
    </location>
</feature>
<keyword evidence="2" id="KW-1003">Cell membrane</keyword>
<evidence type="ECO:0000256" key="8">
    <source>
        <dbReference type="SAM" id="Phobius"/>
    </source>
</evidence>
<dbReference type="PANTHER" id="PTHR22926">
    <property type="entry name" value="PHOSPHO-N-ACETYLMURAMOYL-PENTAPEPTIDE-TRANSFERASE"/>
    <property type="match status" value="1"/>
</dbReference>
<dbReference type="GO" id="GO:0009103">
    <property type="term" value="P:lipopolysaccharide biosynthetic process"/>
    <property type="evidence" value="ECO:0007669"/>
    <property type="project" value="TreeGrafter"/>
</dbReference>
<dbReference type="GO" id="GO:0005886">
    <property type="term" value="C:plasma membrane"/>
    <property type="evidence" value="ECO:0007669"/>
    <property type="project" value="UniProtKB-SubCell"/>
</dbReference>
<gene>
    <name evidence="9" type="ORF">US40_C0017G0015</name>
</gene>